<dbReference type="Pfam" id="PF12918">
    <property type="entry name" value="TcdB_N"/>
    <property type="match status" value="1"/>
</dbReference>
<dbReference type="GO" id="GO:0006508">
    <property type="term" value="P:proteolysis"/>
    <property type="evidence" value="ECO:0007669"/>
    <property type="project" value="UniProtKB-KW"/>
</dbReference>
<dbReference type="Proteomes" id="UP000591371">
    <property type="component" value="Unassembled WGS sequence"/>
</dbReference>
<feature type="domain" description="GT44" evidence="5">
    <location>
        <begin position="314"/>
        <end position="754"/>
    </location>
</feature>
<evidence type="ECO:0000313" key="8">
    <source>
        <dbReference type="Proteomes" id="UP000255153"/>
    </source>
</evidence>
<evidence type="ECO:0000313" key="9">
    <source>
        <dbReference type="Proteomes" id="UP000591371"/>
    </source>
</evidence>
<dbReference type="RefSeq" id="WP_096951486.1">
    <property type="nucleotide sequence ID" value="NZ_JANHLX010000063.1"/>
</dbReference>
<reference evidence="7 8" key="1">
    <citation type="submission" date="2018-06" db="EMBL/GenBank/DDBJ databases">
        <authorList>
            <consortium name="Pathogen Informatics"/>
            <person name="Doyle S."/>
        </authorList>
    </citation>
    <scope>NUCLEOTIDE SEQUENCE [LARGE SCALE GENOMIC DNA]</scope>
    <source>
        <strain evidence="7 8">NCTC8603</strain>
    </source>
</reference>
<dbReference type="Gene3D" id="3.90.550.20">
    <property type="match status" value="1"/>
</dbReference>
<evidence type="ECO:0000313" key="6">
    <source>
        <dbReference type="EMBL" id="EFA4420936.1"/>
    </source>
</evidence>
<dbReference type="SUPFAM" id="SSF53448">
    <property type="entry name" value="Nucleotide-diphospho-sugar transferases"/>
    <property type="match status" value="1"/>
</dbReference>
<comment type="caution">
    <text evidence="6">The sequence shown here is derived from an EMBL/GenBank/DDBJ whole genome shotgun (WGS) entry which is preliminary data.</text>
</comment>
<dbReference type="Pfam" id="PF11996">
    <property type="entry name" value="DUF3491"/>
    <property type="match status" value="1"/>
</dbReference>
<dbReference type="EMBL" id="UGEE01000003">
    <property type="protein sequence ID" value="STK83743.1"/>
    <property type="molecule type" value="Genomic_DNA"/>
</dbReference>
<evidence type="ECO:0000259" key="4">
    <source>
        <dbReference type="Pfam" id="PF12918"/>
    </source>
</evidence>
<keyword evidence="3" id="KW-0788">Thiol protease</keyword>
<dbReference type="Pfam" id="PF12919">
    <property type="entry name" value="TcdA_TcdB"/>
    <property type="match status" value="1"/>
</dbReference>
<keyword evidence="2" id="KW-0378">Hydrolase</keyword>
<gene>
    <name evidence="7" type="primary">efa1/lifA</name>
    <name evidence="6" type="ORF">D3G36_24430</name>
    <name evidence="7" type="ORF">NCTC8603_02869</name>
</gene>
<sequence>MRLPEKVLFPPVTSGLSGQEKQKKPKSITGFQENYQRNIRPIKTASEARLRFFDKMVSKENSLEDVVSLGEMIQKEIYGHEQRTFSPVHHTGNWKSSLLHNALLGLANVYNGLRETEYPNTFNRDGIKSTNSFRDNLLTKTRTPRDNFEEGIKHPEHATIPYDNDNESNKLLKAGKIAGNNNELLMEIKKESQSDHQIPLSDKFLKRKKRSPVAEDKVQNSLTPENFVQKISLSDELKTKYANEIIEIKRIMGEYNLLPDKNSRNGLKLLQKQADLLKIIMEDTSVTENTFKNIEIAITDIKREYYSHTVDIEKNIHAIWVAGSPPESISDYIKTFLKTYKEFTYYLWVDEKAFGAAKFTSVLKQIAFDLACRTIQQNTPQKNIDFINLYNEIRKKYNNNPSGQQEYLNKLRELYATYQKISTPLKHMFNSFFLENMIKLQDNFFNYCIVKGVTEINDELRINYLKNVIKLSDDDIGNYQKTINDNKDRVKKLILDLQKQFGENRISIKDVNSLTSLSKSENNHNYQTEMLLRWNYPAASDLLRMYILKEHGGIYTDTDMMPAYSKQVIFKIMMQTNGDNRFLEDLKLRRAISDGVLRYVNNQNIDEVNYNEISDADKNIIKKILTEISKMPEDSIFTKINTRIPRDTMPILRRYHLWPDGWNIRGLNGFMLSHKGSEVIDAVIAGQNQAYRELRRIRDNIHSEIYFKQTDELSSLPDTDKIGGILVKKYLSGSLFSKFRQDTIIPEALSTLQISGPDLIQRKMLQFFRSRGVLGEEFINERKLSDKAYIGVYKTTGTGKYDWLTPESIGVNDVTPADESTWCIGKGRCVDDFLFKDVSTLKTENLPELFLTKIDTDTFFSQWSTKTKKDLQKKIQDLTVRYNELIDSSTIDFKNLYEIDQMLHMIMLEMNDDIAKRSLFSLQVQIAEKIRRMTIPVDNIINIYPDLHKKNDNDLSMSIKGFLASNPHTKINILYSNKTEHNIFIKDLFSFAVMENELRDIINNMSKDKTPENWEGRVMLQRYLELKMKDHLSLQSSQEANEFLEISTFIYENDFLREKIEAVKNKMNSHELYFEKIKKEQNTWQDLSTKEQKLQLIKALKEISGNTEKDSHYDRLLDAFFKKHNENIHNKIQRIKDEFKEYSRVAIHNIDKVIFKGQTLDRLYHEGYVFSDINTLSRYTLHGLGITGVHTEENLLPAPSSSLINILKEHYNEDEISAKLPLAYDYILNKKESSSIPVEILNKLSELPPHELLTPVLGQSVNPLGMGYSSDNGKITEQVIVSGADGFDNPISGLIYTYLEDLYNIHVRMREGTLNSQNLRQLLENSVSSCFLTEQSINKLLSEAEKRPYQSLTEIHQHLTGLPTIADATLSLLSVGLPGTGKLLRREQDYGRPPVTAIQDSTFVLPYNFKGIGFNDNIISSAPVASSLHFIAEHAKYTLLSWPEFYRHHAQRWFEMAKGYGSQNIDFHPQSLLVTQEGRCMGLALLYLQTEDTAHYSILQENLMTVSALHQTSNRDKLPLSKDDNSLMTRTYSLIEMLQYQGNKYITNESLLHKTAWNQERITLLFNEKGVKRALISTPNHTLVLQQLEDIYRLTDPNFGHADFLSPIDALKFIEAMIQLTPTLQEYYGLLNKDINKHIQVHYAESDMVWNKLLPENDAGLSTRIQHTTTDRLANLAEPVAVAGISLPVKTLYDIGATLDGRRITSPPTSEQIPSLRLNGDVLNDYLSRTVLTPEQADNIRKILHTQGIRSGTRPIDPEMIRGTQDDLVSSQTRLQRQATRVKQQLAGVLDTLQQHFQNIPRSSGRHLSVENIELADIGSGRFNLQIRDGETLHTTSVEVPEVVSRFQKLSTMLSALPASGIMDFDLGMSVVGVVQYARLLQQGHEDSTLAKINLAMDIKQLSEATLGSMIQIAGNKFLNTEGIQGFRLESAVAEGMRSVATRTGGTMGKALSASARVLELPVLETVLGTWNLYNSVIQLQQATSYSETMAARVQIAFDSISLGLTAASVAFPPLIIATGPIAAIGMGASSIARNVARKEERHTQWLEYKKFLTDGSKHIVVASPERGLLDFSGNKVFGKMVLDLRQSPPLLHGESSFNADRKIGHRPDLGDWQIREKVGYANSISPYSSLAHGYANSKWPRTIPKIPSGEYDTIILGYGHQYQANTEIEYLSNWIVWREAVPDSTSRHKRPPLEVLNSQCTVIAGERKTTVLPLRVLSDLTPECTEQAISLKDYKFILRGGSGGLAVQVGGAGYYDIDANPVAKENTLSFRGLPEEFPLTFDLSKQTQSVMLKTPDDEVPVMTITQKGINTLVGTAAGKDRLIGNDKDNTFHTSSGGGTVISGGGNNRYIIPRDLKTPLTLTLSSNSVSHEIFLPETTLAELKPVAFELSLIYWAGNNINVQPEDEAKLNHFAGNFRVHTRDGMTLEAVSRENGIQLAISLCDVQRWQAVYPEENNRPDAILDRLHDMGWSLTPEVRFQGGETQVSYDPLTRQLVYQLQARYSEFQLAGSRHHTTAVTGTPGSRYIIMKPVTTQILPTQIILAGDNDHPETIDLLEASPVLVEGKKDKNSVILTIATIQYSLQLTISGIEESLPETTRVAIQPQDTRLLGDVLRILPDNGNWVGIFRSGHTPTVNRLENLMALNQVMTFLPRVSGSAEQVLCLENLGGVRKKVEGELLSGKLKGAWKAEGEPTVPVNISDLSIPPYSRLYLIFEGKNNVLLRSKVHAAPLKITSAGEMQLSERQWQQQEHIIVKPDNEAPSLILSEFRRFTISSDKTFSLKLMCHQGMVRIDRRSLSVRLFYLREQPGIGSLRLTFRDFFTEVMDTTDREILEKELRPILIGDTHRFINAAYKNHLNIQLGDGVLNLADIVAEYARIQKEETSKILYQYQGAMKKKTDGPSVVEDAIMTTTVTTDSGELFPTFHPWYTDDLSGRYKSVPMARKADTLYHLTPKGDLQIIYQVATKMVNQAMIVSLPNYRHEWEKYNLSILSEIPQNNNTVVHSILRVNGPTMQVRTIDYRGTDENNPIVSFSDTTFINGEQMLSYDSHSSGRVYSREEYMMWELQQRVSEASSARTQDYWLMDAAVRNGEWKITPELLRHTPGYIRSTVSKWSRGWLKTGTILQTPEDRNTDVYLTTIQNNVFSRQGGGYQVYYRIDGMAGADIADNAPGETRCTLRPGTCFEVTSVDERHYEWNIIYVTLKTCGWSRNGQSKTPNGDNLFN</sequence>
<dbReference type="Proteomes" id="UP000255153">
    <property type="component" value="Unassembled WGS sequence"/>
</dbReference>
<proteinExistence type="predicted"/>
<organism evidence="6 9">
    <name type="scientific">Escherichia coli</name>
    <dbReference type="NCBI Taxonomy" id="562"/>
    <lineage>
        <taxon>Bacteria</taxon>
        <taxon>Pseudomonadati</taxon>
        <taxon>Pseudomonadota</taxon>
        <taxon>Gammaproteobacteria</taxon>
        <taxon>Enterobacterales</taxon>
        <taxon>Enterobacteriaceae</taxon>
        <taxon>Escherichia</taxon>
    </lineage>
</organism>
<dbReference type="InterPro" id="IPR024772">
    <property type="entry name" value="TcdA/TcdB_N"/>
</dbReference>
<keyword evidence="1" id="KW-0645">Protease</keyword>
<evidence type="ECO:0000256" key="3">
    <source>
        <dbReference type="ARBA" id="ARBA00022807"/>
    </source>
</evidence>
<accession>A0A376HKM0</accession>
<dbReference type="InterPro" id="IPR024770">
    <property type="entry name" value="TcdA/TcdB_cat"/>
</dbReference>
<dbReference type="InterPro" id="IPR006473">
    <property type="entry name" value="Peptidase_C58_Yopt"/>
</dbReference>
<dbReference type="CDD" id="cd20495">
    <property type="entry name" value="C58_PaToxP-like"/>
    <property type="match status" value="1"/>
</dbReference>
<dbReference type="GO" id="GO:0016757">
    <property type="term" value="F:glycosyltransferase activity"/>
    <property type="evidence" value="ECO:0007669"/>
    <property type="project" value="InterPro"/>
</dbReference>
<evidence type="ECO:0000259" key="5">
    <source>
        <dbReference type="Pfam" id="PF12919"/>
    </source>
</evidence>
<dbReference type="InterPro" id="IPR029044">
    <property type="entry name" value="Nucleotide-diphossugar_trans"/>
</dbReference>
<name>A0A376HKM0_ECOLX</name>
<dbReference type="InterPro" id="IPR021882">
    <property type="entry name" value="DUF3491"/>
</dbReference>
<feature type="domain" description="TcdA/TcdB toxin N-terminal helical" evidence="4">
    <location>
        <begin position="219"/>
        <end position="280"/>
    </location>
</feature>
<evidence type="ECO:0000256" key="1">
    <source>
        <dbReference type="ARBA" id="ARBA00022670"/>
    </source>
</evidence>
<evidence type="ECO:0000256" key="2">
    <source>
        <dbReference type="ARBA" id="ARBA00022801"/>
    </source>
</evidence>
<dbReference type="NCBIfam" id="TIGR01586">
    <property type="entry name" value="yopT_cys_prot"/>
    <property type="match status" value="1"/>
</dbReference>
<dbReference type="EMBL" id="AASATZ010000062">
    <property type="protein sequence ID" value="EFA4420936.1"/>
    <property type="molecule type" value="Genomic_DNA"/>
</dbReference>
<dbReference type="GO" id="GO:0004197">
    <property type="term" value="F:cysteine-type endopeptidase activity"/>
    <property type="evidence" value="ECO:0007669"/>
    <property type="project" value="InterPro"/>
</dbReference>
<protein>
    <submittedName>
        <fullName evidence="7">Efa1/LifA-like protein</fullName>
    </submittedName>
    <submittedName>
        <fullName evidence="6">Lymphostatin Efa1/LifA</fullName>
    </submittedName>
</protein>
<reference evidence="6 9" key="2">
    <citation type="submission" date="2019-03" db="EMBL/GenBank/DDBJ databases">
        <authorList>
            <consortium name="GenomeTrakr network: Whole genome sequencing for foodborne pathogen traceback"/>
        </authorList>
    </citation>
    <scope>NUCLEOTIDE SEQUENCE [LARGE SCALE GENOMIC DNA]</scope>
    <source>
        <strain evidence="6 9">PSU-1190</strain>
    </source>
</reference>
<evidence type="ECO:0000313" key="7">
    <source>
        <dbReference type="EMBL" id="STK83743.1"/>
    </source>
</evidence>